<keyword evidence="2" id="KW-1185">Reference proteome</keyword>
<organism evidence="1 2">
    <name type="scientific">Dallia pectoralis</name>
    <name type="common">Alaska blackfish</name>
    <dbReference type="NCBI Taxonomy" id="75939"/>
    <lineage>
        <taxon>Eukaryota</taxon>
        <taxon>Metazoa</taxon>
        <taxon>Chordata</taxon>
        <taxon>Craniata</taxon>
        <taxon>Vertebrata</taxon>
        <taxon>Euteleostomi</taxon>
        <taxon>Actinopterygii</taxon>
        <taxon>Neopterygii</taxon>
        <taxon>Teleostei</taxon>
        <taxon>Protacanthopterygii</taxon>
        <taxon>Esociformes</taxon>
        <taxon>Umbridae</taxon>
        <taxon>Dallia</taxon>
    </lineage>
</organism>
<comment type="caution">
    <text evidence="1">The sequence shown here is derived from an EMBL/GenBank/DDBJ whole genome shotgun (WGS) entry which is preliminary data.</text>
</comment>
<evidence type="ECO:0000313" key="1">
    <source>
        <dbReference type="EMBL" id="KAJ8012102.1"/>
    </source>
</evidence>
<dbReference type="Proteomes" id="UP001157502">
    <property type="component" value="Chromosome 5"/>
</dbReference>
<feature type="non-terminal residue" evidence="1">
    <location>
        <position position="1"/>
    </location>
</feature>
<gene>
    <name evidence="1" type="ORF">DPEC_G00065190</name>
</gene>
<evidence type="ECO:0000313" key="2">
    <source>
        <dbReference type="Proteomes" id="UP001157502"/>
    </source>
</evidence>
<feature type="non-terminal residue" evidence="1">
    <location>
        <position position="571"/>
    </location>
</feature>
<reference evidence="1" key="1">
    <citation type="submission" date="2021-05" db="EMBL/GenBank/DDBJ databases">
        <authorList>
            <person name="Pan Q."/>
            <person name="Jouanno E."/>
            <person name="Zahm M."/>
            <person name="Klopp C."/>
            <person name="Cabau C."/>
            <person name="Louis A."/>
            <person name="Berthelot C."/>
            <person name="Parey E."/>
            <person name="Roest Crollius H."/>
            <person name="Montfort J."/>
            <person name="Robinson-Rechavi M."/>
            <person name="Bouchez O."/>
            <person name="Lampietro C."/>
            <person name="Lopez Roques C."/>
            <person name="Donnadieu C."/>
            <person name="Postlethwait J."/>
            <person name="Bobe J."/>
            <person name="Dillon D."/>
            <person name="Chandos A."/>
            <person name="von Hippel F."/>
            <person name="Guiguen Y."/>
        </authorList>
    </citation>
    <scope>NUCLEOTIDE SEQUENCE</scope>
    <source>
        <strain evidence="1">YG-Jan2019</strain>
    </source>
</reference>
<accession>A0ACC2H8K3</accession>
<name>A0ACC2H8K3_DALPE</name>
<protein>
    <submittedName>
        <fullName evidence="1">Uncharacterized protein</fullName>
    </submittedName>
</protein>
<dbReference type="EMBL" id="CM055732">
    <property type="protein sequence ID" value="KAJ8012102.1"/>
    <property type="molecule type" value="Genomic_DNA"/>
</dbReference>
<sequence length="571" mass="62918">VNPGEDSLTGSVAATYTPGGQGEGQSEEVVFPPSSSPSYVTVPGDGFAKPFTLTAGKWIIRIRAQGVLLDYLVLLPSDYYEAPILREKITQPCTYTAAADRDTNCLLYKHLVMNRFNSVLATQGQSSSLRRLRPTLDHPDMASLTGRQDRLELSLRVSLPGPYALVLEYASEVDMVQNVNLIITGQSESRMQARANIYSCQYSFLCRSVAVDETNRLAVFQLTHKAELVLQTSSASLLLVHKVYAVPLKEFSMEYVEPKVLCISVNGRFTEDSQYCIPGQYDRPSSALVLDAARDGHLSTLRGVPEQQEFDYWRRRRQSGPGGLYLGAQTEGVLLKSPQTEISFSARVPEPGRYVFVVQYCQPEHLSFPVEVLVDGGGHIWQGYVNASLCLRVSCCREVVVAERRIALDLPRHDVTITLKVPPGKTLTLDYIVVIPSDRYSPDFLNEKLLDKSSDFSRQCGQHGFHIDPVTSSRFCRDSARSLVAAYNDGALPCSCDMSGSTGPGCNPAGGQCSCRPHVIGRQCSRCATGFYGFPYCRPCECGQRLCHEVTGQCICPPQTVKPACRVCESE</sequence>
<proteinExistence type="predicted"/>